<name>A0A1G5BMI4_9HYPH</name>
<reference evidence="1 2" key="1">
    <citation type="submission" date="2016-10" db="EMBL/GenBank/DDBJ databases">
        <authorList>
            <person name="de Groot N.N."/>
        </authorList>
    </citation>
    <scope>NUCLEOTIDE SEQUENCE [LARGE SCALE GENOMIC DNA]</scope>
    <source>
        <strain evidence="1 2">CGMCC 1.7666</strain>
    </source>
</reference>
<dbReference type="AlphaFoldDB" id="A0A1G5BMI4"/>
<evidence type="ECO:0000313" key="2">
    <source>
        <dbReference type="Proteomes" id="UP000199569"/>
    </source>
</evidence>
<dbReference type="STRING" id="549386.SAMN02927923_00289"/>
<dbReference type="OrthoDB" id="7585928at2"/>
<evidence type="ECO:0000313" key="1">
    <source>
        <dbReference type="EMBL" id="SCX91388.1"/>
    </source>
</evidence>
<evidence type="ECO:0008006" key="3">
    <source>
        <dbReference type="Google" id="ProtNLM"/>
    </source>
</evidence>
<keyword evidence="2" id="KW-1185">Reference proteome</keyword>
<proteinExistence type="predicted"/>
<gene>
    <name evidence="1" type="ORF">SAMN02927923_00289</name>
</gene>
<protein>
    <recommendedName>
        <fullName evidence="3">STAS domain-containing protein</fullName>
    </recommendedName>
</protein>
<dbReference type="EMBL" id="FMVJ01000002">
    <property type="protein sequence ID" value="SCX91388.1"/>
    <property type="molecule type" value="Genomic_DNA"/>
</dbReference>
<organism evidence="1 2">
    <name type="scientific">Microvirga guangxiensis</name>
    <dbReference type="NCBI Taxonomy" id="549386"/>
    <lineage>
        <taxon>Bacteria</taxon>
        <taxon>Pseudomonadati</taxon>
        <taxon>Pseudomonadota</taxon>
        <taxon>Alphaproteobacteria</taxon>
        <taxon>Hyphomicrobiales</taxon>
        <taxon>Methylobacteriaceae</taxon>
        <taxon>Microvirga</taxon>
    </lineage>
</organism>
<accession>A0A1G5BMI4</accession>
<sequence>MSVHLDGNMVVLEGICRVEDAEPLLRWLQADPGRIVDLSNAEHLHAAVLQVLMAFRPSLKGPPKDEFLRGWVMPALLDPGSCDMTPETG</sequence>
<dbReference type="Proteomes" id="UP000199569">
    <property type="component" value="Unassembled WGS sequence"/>
</dbReference>